<name>A0A7C5L323_AQUAO</name>
<sequence>MKKSYLAAAAILGAGIFAGQAHAAKIDLGDGKSFIFGFRGKINATYKAKRDNDDKADLVLGVPDTRIYAKGSISKIFKWGWQAELTRNAGANPEIIDAFVLLDFAKEFKLMAGAYKLPFQLNSGIYMGWSLLMPVGIGSVLDVRDVANNNNNPFANPARDRMPRSGSRSPQITAWGKVADGLFKYYLTLVDGTDEDPGAGVETKTGYGVRVEFAPVMAGYKGHPGYTLKETYLGKQNTLALGLSYFTQKNGNATNKSLGVDLMWEQNLGAVTPNLQIGYVDHKDFRGVQDNDIKGLLFQGQVLFNQKTMLGKPAITVRWAQADPGTNNINSGYKASTLGVAGQLYVKGVGNRISLAVDQVKNDDPNVKDYTDITLALWYFF</sequence>
<feature type="chain" id="PRO_5028077951" description="Porin" evidence="1">
    <location>
        <begin position="24"/>
        <end position="381"/>
    </location>
</feature>
<protein>
    <recommendedName>
        <fullName evidence="3">Porin</fullName>
    </recommendedName>
</protein>
<dbReference type="Gene3D" id="2.40.160.10">
    <property type="entry name" value="Porin"/>
    <property type="match status" value="1"/>
</dbReference>
<evidence type="ECO:0008006" key="3">
    <source>
        <dbReference type="Google" id="ProtNLM"/>
    </source>
</evidence>
<feature type="signal peptide" evidence="1">
    <location>
        <begin position="1"/>
        <end position="23"/>
    </location>
</feature>
<evidence type="ECO:0000313" key="2">
    <source>
        <dbReference type="EMBL" id="HHJ64009.1"/>
    </source>
</evidence>
<reference evidence="2" key="1">
    <citation type="journal article" date="2020" name="mSystems">
        <title>Genome- and Community-Level Interaction Insights into Carbon Utilization and Element Cycling Functions of Hydrothermarchaeota in Hydrothermal Sediment.</title>
        <authorList>
            <person name="Zhou Z."/>
            <person name="Liu Y."/>
            <person name="Xu W."/>
            <person name="Pan J."/>
            <person name="Luo Z.H."/>
            <person name="Li M."/>
        </authorList>
    </citation>
    <scope>NUCLEOTIDE SEQUENCE [LARGE SCALE GENOMIC DNA]</scope>
    <source>
        <strain evidence="2">HyVt-501</strain>
    </source>
</reference>
<proteinExistence type="predicted"/>
<accession>A0A7C5L323</accession>
<comment type="caution">
    <text evidence="2">The sequence shown here is derived from an EMBL/GenBank/DDBJ whole genome shotgun (WGS) entry which is preliminary data.</text>
</comment>
<dbReference type="AlphaFoldDB" id="A0A7C5L323"/>
<dbReference type="InterPro" id="IPR023614">
    <property type="entry name" value="Porin_dom_sf"/>
</dbReference>
<gene>
    <name evidence="2" type="ORF">ENJ61_03790</name>
</gene>
<organism evidence="2">
    <name type="scientific">Aquifex aeolicus</name>
    <dbReference type="NCBI Taxonomy" id="63363"/>
    <lineage>
        <taxon>Bacteria</taxon>
        <taxon>Pseudomonadati</taxon>
        <taxon>Aquificota</taxon>
        <taxon>Aquificia</taxon>
        <taxon>Aquificales</taxon>
        <taxon>Aquificaceae</taxon>
        <taxon>Aquifex</taxon>
    </lineage>
</organism>
<dbReference type="EMBL" id="DRNB01000142">
    <property type="protein sequence ID" value="HHJ64009.1"/>
    <property type="molecule type" value="Genomic_DNA"/>
</dbReference>
<keyword evidence="1" id="KW-0732">Signal</keyword>
<evidence type="ECO:0000256" key="1">
    <source>
        <dbReference type="SAM" id="SignalP"/>
    </source>
</evidence>
<dbReference type="Proteomes" id="UP000885792">
    <property type="component" value="Unassembled WGS sequence"/>
</dbReference>